<reference evidence="10" key="1">
    <citation type="journal article" date="2019" name="Int. J. Syst. Evol. Microbiol.">
        <title>The Global Catalogue of Microorganisms (GCM) 10K type strain sequencing project: providing services to taxonomists for standard genome sequencing and annotation.</title>
        <authorList>
            <consortium name="The Broad Institute Genomics Platform"/>
            <consortium name="The Broad Institute Genome Sequencing Center for Infectious Disease"/>
            <person name="Wu L."/>
            <person name="Ma J."/>
        </authorList>
    </citation>
    <scope>NUCLEOTIDE SEQUENCE [LARGE SCALE GENOMIC DNA]</scope>
    <source>
        <strain evidence="10">CGMCC 4.7317</strain>
    </source>
</reference>
<keyword evidence="6 8" id="KW-0472">Membrane</keyword>
<evidence type="ECO:0000256" key="6">
    <source>
        <dbReference type="ARBA" id="ARBA00023136"/>
    </source>
</evidence>
<feature type="transmembrane region" description="Helical" evidence="8">
    <location>
        <begin position="22"/>
        <end position="45"/>
    </location>
</feature>
<dbReference type="RefSeq" id="WP_386767243.1">
    <property type="nucleotide sequence ID" value="NZ_JBHSTI010000008.1"/>
</dbReference>
<comment type="caution">
    <text evidence="9">The sequence shown here is derived from an EMBL/GenBank/DDBJ whole genome shotgun (WGS) entry which is preliminary data.</text>
</comment>
<dbReference type="InterPro" id="IPR049829">
    <property type="entry name" value="MptA/B-like"/>
</dbReference>
<keyword evidence="4 8" id="KW-0812">Transmembrane</keyword>
<feature type="transmembrane region" description="Helical" evidence="8">
    <location>
        <begin position="365"/>
        <end position="387"/>
    </location>
</feature>
<feature type="transmembrane region" description="Helical" evidence="8">
    <location>
        <begin position="339"/>
        <end position="359"/>
    </location>
</feature>
<keyword evidence="3" id="KW-0808">Transferase</keyword>
<evidence type="ECO:0000256" key="2">
    <source>
        <dbReference type="ARBA" id="ARBA00022676"/>
    </source>
</evidence>
<gene>
    <name evidence="9" type="primary">mptB</name>
    <name evidence="9" type="ORF">ACFQGU_12785</name>
</gene>
<evidence type="ECO:0000256" key="1">
    <source>
        <dbReference type="ARBA" id="ARBA00004141"/>
    </source>
</evidence>
<dbReference type="GO" id="GO:0016757">
    <property type="term" value="F:glycosyltransferase activity"/>
    <property type="evidence" value="ECO:0007669"/>
    <property type="project" value="UniProtKB-KW"/>
</dbReference>
<organism evidence="9 10">
    <name type="scientific">Longivirga aurantiaca</name>
    <dbReference type="NCBI Taxonomy" id="1837743"/>
    <lineage>
        <taxon>Bacteria</taxon>
        <taxon>Bacillati</taxon>
        <taxon>Actinomycetota</taxon>
        <taxon>Actinomycetes</taxon>
        <taxon>Sporichthyales</taxon>
        <taxon>Sporichthyaceae</taxon>
        <taxon>Longivirga</taxon>
    </lineage>
</organism>
<dbReference type="Proteomes" id="UP001596138">
    <property type="component" value="Unassembled WGS sequence"/>
</dbReference>
<sequence length="520" mass="54814">MAGGDVYGGASEDTRLHFALRYALGGFVASTVLAIGSIGVGWLPLEGVATIPFVEAMRHEGVGLLVSRACVIVGGALLLQAWLVLGADILGGHVRDVRRLWKVLALWCAPLLFAPPLFSRDAYSYFMQGKLVLAGGDPYTQGVESIPGWFTSGVDPLWRDTPTPYGPVFVTLSRGVAALVGDNAYLAVVVFRVLALAGVALMAYYIPRLAFHSGIDGSKALWLGVMNPLVLMHFVAGVHNDAIMVGFIVAGLCLVIEGRGITGIVLVTIAAMVKPIAFLAIPFVAIAWAGTTQDFRARLWAWTKAFGVVVLTYGVIALSVGASLGWIRALTTPGEVRTWLSPATALGMASGNLLSWVGLGDHHDLTVGIFRAIGMLAAVAIVAYLLLKPEGRSVPRGMMLAFLAVVALGPVVQPWYLLWVLPLAAASGLSARELRVVLLLVAGFTIYGLWETSASADTYFDLGDGLAMIAAAVAVAIAVAISPRERALLFGGPVAHGLVPEDAPAAARRERLVVRAPEHA</sequence>
<feature type="transmembrane region" description="Helical" evidence="8">
    <location>
        <begin position="265"/>
        <end position="289"/>
    </location>
</feature>
<protein>
    <submittedName>
        <fullName evidence="9">Polyprenol phosphomannose-dependent alpha 1,6 mannosyltransferase MptB</fullName>
    </submittedName>
</protein>
<comment type="similarity">
    <text evidence="7">Belongs to the MptA/B family.</text>
</comment>
<keyword evidence="10" id="KW-1185">Reference proteome</keyword>
<feature type="transmembrane region" description="Helical" evidence="8">
    <location>
        <begin position="65"/>
        <end position="87"/>
    </location>
</feature>
<evidence type="ECO:0000256" key="3">
    <source>
        <dbReference type="ARBA" id="ARBA00022679"/>
    </source>
</evidence>
<feature type="transmembrane region" description="Helical" evidence="8">
    <location>
        <begin position="399"/>
        <end position="422"/>
    </location>
</feature>
<evidence type="ECO:0000256" key="5">
    <source>
        <dbReference type="ARBA" id="ARBA00022989"/>
    </source>
</evidence>
<feature type="transmembrane region" description="Helical" evidence="8">
    <location>
        <begin position="301"/>
        <end position="327"/>
    </location>
</feature>
<evidence type="ECO:0000256" key="8">
    <source>
        <dbReference type="SAM" id="Phobius"/>
    </source>
</evidence>
<evidence type="ECO:0000313" key="10">
    <source>
        <dbReference type="Proteomes" id="UP001596138"/>
    </source>
</evidence>
<dbReference type="NCBIfam" id="NF038066">
    <property type="entry name" value="MptB"/>
    <property type="match status" value="1"/>
</dbReference>
<evidence type="ECO:0000256" key="7">
    <source>
        <dbReference type="ARBA" id="ARBA00043987"/>
    </source>
</evidence>
<feature type="transmembrane region" description="Helical" evidence="8">
    <location>
        <begin position="99"/>
        <end position="118"/>
    </location>
</feature>
<feature type="transmembrane region" description="Helical" evidence="8">
    <location>
        <begin position="184"/>
        <end position="206"/>
    </location>
</feature>
<proteinExistence type="inferred from homology"/>
<keyword evidence="5 8" id="KW-1133">Transmembrane helix</keyword>
<dbReference type="EMBL" id="JBHSTI010000008">
    <property type="protein sequence ID" value="MFC6238757.1"/>
    <property type="molecule type" value="Genomic_DNA"/>
</dbReference>
<name>A0ABW1T210_9ACTN</name>
<evidence type="ECO:0000313" key="9">
    <source>
        <dbReference type="EMBL" id="MFC6238757.1"/>
    </source>
</evidence>
<comment type="subcellular location">
    <subcellularLocation>
        <location evidence="1">Membrane</location>
        <topology evidence="1">Multi-pass membrane protein</topology>
    </subcellularLocation>
</comment>
<feature type="transmembrane region" description="Helical" evidence="8">
    <location>
        <begin position="434"/>
        <end position="450"/>
    </location>
</feature>
<dbReference type="Pfam" id="PF26314">
    <property type="entry name" value="MptA_B_family"/>
    <property type="match status" value="1"/>
</dbReference>
<accession>A0ABW1T210</accession>
<evidence type="ECO:0000256" key="4">
    <source>
        <dbReference type="ARBA" id="ARBA00022692"/>
    </source>
</evidence>
<keyword evidence="2 9" id="KW-0328">Glycosyltransferase</keyword>
<feature type="transmembrane region" description="Helical" evidence="8">
    <location>
        <begin position="462"/>
        <end position="481"/>
    </location>
</feature>